<dbReference type="EMBL" id="BOVK01000011">
    <property type="protein sequence ID" value="GIQ68025.1"/>
    <property type="molecule type" value="Genomic_DNA"/>
</dbReference>
<dbReference type="GO" id="GO:0000155">
    <property type="term" value="F:phosphorelay sensor kinase activity"/>
    <property type="evidence" value="ECO:0007669"/>
    <property type="project" value="InterPro"/>
</dbReference>
<evidence type="ECO:0000256" key="3">
    <source>
        <dbReference type="ARBA" id="ARBA00022553"/>
    </source>
</evidence>
<dbReference type="CDD" id="cd06225">
    <property type="entry name" value="HAMP"/>
    <property type="match status" value="1"/>
</dbReference>
<dbReference type="SUPFAM" id="SSF158472">
    <property type="entry name" value="HAMP domain-like"/>
    <property type="match status" value="1"/>
</dbReference>
<dbReference type="InterPro" id="IPR003660">
    <property type="entry name" value="HAMP_dom"/>
</dbReference>
<feature type="transmembrane region" description="Helical" evidence="7">
    <location>
        <begin position="7"/>
        <end position="26"/>
    </location>
</feature>
<dbReference type="RefSeq" id="WP_213410641.1">
    <property type="nucleotide sequence ID" value="NZ_BOVK01000011.1"/>
</dbReference>
<dbReference type="Pfam" id="PF06580">
    <property type="entry name" value="His_kinase"/>
    <property type="match status" value="1"/>
</dbReference>
<evidence type="ECO:0000256" key="7">
    <source>
        <dbReference type="SAM" id="Phobius"/>
    </source>
</evidence>
<accession>A0A8J4M0P6</accession>
<evidence type="ECO:0000313" key="10">
    <source>
        <dbReference type="Proteomes" id="UP000677918"/>
    </source>
</evidence>
<dbReference type="AlphaFoldDB" id="A0A8J4M0P6"/>
<dbReference type="Gene3D" id="3.30.565.10">
    <property type="entry name" value="Histidine kinase-like ATPase, C-terminal domain"/>
    <property type="match status" value="1"/>
</dbReference>
<keyword evidence="10" id="KW-1185">Reference proteome</keyword>
<sequence>MLQSVKIRILAGFLLVTIPLAIFLYYSNYYAINIVRDQISKNYSNLLDLYTKNTDNILYQTNLFLYGMVNDQDVSIINAYVSDSDEYMLTKLRIINKLNISIGYYDMVDSIFVYLRKNNDLILSSQRNAYQEREIIYDNIDTLLASAEEPPYKEWRVVATADGYALYKMIAVNANVFIGSWISVDNLMEPLANWELGEDGGVMLLSGGESIGGIGSSAARFSNMDIKAGESNSSYRIVTDRDNGNDYLIVEEPSLMADLHYAVIVAEKNILRNLPYFQQFIYTIPLAVVIILVLYFVFLQRTLIKPLFDLIRGMRRIGQGRFDVRLHEGGTGEFRFLNSTFNEMVREIEHLKINVYEEKLKAQHAEFKHLQVQINPHFYMNTLNIIYNLAALKDFKSVQKMSLHLADYFRFIIRTNRTKVTLEEELEHIQNYLEIQHLRYPDLLLYELDVSKELGNFQIPPLIIQPFVENAIIHGFQNRREPFTIHVHARADEEDPEHYMKITIQDNGKGFPEELLGQLNSKDYFEKIGDEHVGIWNVWRRLRMDTGDKALIAFANAEPHGAIVTIRIPLSMDRKR</sequence>
<dbReference type="InterPro" id="IPR050640">
    <property type="entry name" value="Bact_2-comp_sensor_kinase"/>
</dbReference>
<proteinExistence type="predicted"/>
<comment type="subcellular location">
    <subcellularLocation>
        <location evidence="1">Cell membrane</location>
        <topology evidence="1">Multi-pass membrane protein</topology>
    </subcellularLocation>
</comment>
<evidence type="ECO:0000259" key="8">
    <source>
        <dbReference type="PROSITE" id="PS50885"/>
    </source>
</evidence>
<comment type="caution">
    <text evidence="9">The sequence shown here is derived from an EMBL/GenBank/DDBJ whole genome shotgun (WGS) entry which is preliminary data.</text>
</comment>
<feature type="domain" description="HAMP" evidence="8">
    <location>
        <begin position="301"/>
        <end position="353"/>
    </location>
</feature>
<dbReference type="GO" id="GO:0005886">
    <property type="term" value="C:plasma membrane"/>
    <property type="evidence" value="ECO:0007669"/>
    <property type="project" value="UniProtKB-SubCell"/>
</dbReference>
<organism evidence="9 10">
    <name type="scientific">Xylanibacillus composti</name>
    <dbReference type="NCBI Taxonomy" id="1572762"/>
    <lineage>
        <taxon>Bacteria</taxon>
        <taxon>Bacillati</taxon>
        <taxon>Bacillota</taxon>
        <taxon>Bacilli</taxon>
        <taxon>Bacillales</taxon>
        <taxon>Paenibacillaceae</taxon>
        <taxon>Xylanibacillus</taxon>
    </lineage>
</organism>
<dbReference type="InterPro" id="IPR036890">
    <property type="entry name" value="HATPase_C_sf"/>
</dbReference>
<keyword evidence="7" id="KW-0812">Transmembrane</keyword>
<evidence type="ECO:0000256" key="5">
    <source>
        <dbReference type="ARBA" id="ARBA00022777"/>
    </source>
</evidence>
<dbReference type="SMART" id="SM00304">
    <property type="entry name" value="HAMP"/>
    <property type="match status" value="1"/>
</dbReference>
<reference evidence="9" key="1">
    <citation type="submission" date="2021-04" db="EMBL/GenBank/DDBJ databases">
        <title>Draft genome sequence of Xylanibacillus composti strain K13.</title>
        <authorList>
            <person name="Uke A."/>
            <person name="Chhe C."/>
            <person name="Baramee S."/>
            <person name="Kosugi A."/>
        </authorList>
    </citation>
    <scope>NUCLEOTIDE SEQUENCE</scope>
    <source>
        <strain evidence="9">K13</strain>
    </source>
</reference>
<name>A0A8J4M0P6_9BACL</name>
<dbReference type="InterPro" id="IPR003594">
    <property type="entry name" value="HATPase_dom"/>
</dbReference>
<keyword evidence="6 7" id="KW-0472">Membrane</keyword>
<dbReference type="InterPro" id="IPR010559">
    <property type="entry name" value="Sig_transdc_His_kin_internal"/>
</dbReference>
<keyword evidence="3" id="KW-0597">Phosphoprotein</keyword>
<evidence type="ECO:0000256" key="6">
    <source>
        <dbReference type="ARBA" id="ARBA00023136"/>
    </source>
</evidence>
<dbReference type="Gene3D" id="6.10.340.10">
    <property type="match status" value="1"/>
</dbReference>
<dbReference type="Pfam" id="PF00672">
    <property type="entry name" value="HAMP"/>
    <property type="match status" value="1"/>
</dbReference>
<keyword evidence="4" id="KW-0808">Transferase</keyword>
<evidence type="ECO:0000313" key="9">
    <source>
        <dbReference type="EMBL" id="GIQ68025.1"/>
    </source>
</evidence>
<evidence type="ECO:0000256" key="4">
    <source>
        <dbReference type="ARBA" id="ARBA00022679"/>
    </source>
</evidence>
<dbReference type="PANTHER" id="PTHR34220:SF7">
    <property type="entry name" value="SENSOR HISTIDINE KINASE YPDA"/>
    <property type="match status" value="1"/>
</dbReference>
<evidence type="ECO:0000256" key="2">
    <source>
        <dbReference type="ARBA" id="ARBA00022475"/>
    </source>
</evidence>
<gene>
    <name evidence="9" type="ORF">XYCOK13_08490</name>
</gene>
<keyword evidence="5 9" id="KW-0418">Kinase</keyword>
<evidence type="ECO:0000256" key="1">
    <source>
        <dbReference type="ARBA" id="ARBA00004651"/>
    </source>
</evidence>
<dbReference type="PROSITE" id="PS50885">
    <property type="entry name" value="HAMP"/>
    <property type="match status" value="1"/>
</dbReference>
<dbReference type="PANTHER" id="PTHR34220">
    <property type="entry name" value="SENSOR HISTIDINE KINASE YPDA"/>
    <property type="match status" value="1"/>
</dbReference>
<keyword evidence="7" id="KW-1133">Transmembrane helix</keyword>
<keyword evidence="2" id="KW-1003">Cell membrane</keyword>
<dbReference type="SUPFAM" id="SSF55874">
    <property type="entry name" value="ATPase domain of HSP90 chaperone/DNA topoisomerase II/histidine kinase"/>
    <property type="match status" value="1"/>
</dbReference>
<feature type="transmembrane region" description="Helical" evidence="7">
    <location>
        <begin position="280"/>
        <end position="298"/>
    </location>
</feature>
<protein>
    <submittedName>
        <fullName evidence="9">Histidine kinase</fullName>
    </submittedName>
</protein>
<dbReference type="Proteomes" id="UP000677918">
    <property type="component" value="Unassembled WGS sequence"/>
</dbReference>
<dbReference type="Pfam" id="PF02518">
    <property type="entry name" value="HATPase_c"/>
    <property type="match status" value="1"/>
</dbReference>